<organism evidence="2 3">
    <name type="scientific">Pseudonocardia yuanmonensis</name>
    <dbReference type="NCBI Taxonomy" id="1095914"/>
    <lineage>
        <taxon>Bacteria</taxon>
        <taxon>Bacillati</taxon>
        <taxon>Actinomycetota</taxon>
        <taxon>Actinomycetes</taxon>
        <taxon>Pseudonocardiales</taxon>
        <taxon>Pseudonocardiaceae</taxon>
        <taxon>Pseudonocardia</taxon>
    </lineage>
</organism>
<evidence type="ECO:0008006" key="4">
    <source>
        <dbReference type="Google" id="ProtNLM"/>
    </source>
</evidence>
<evidence type="ECO:0000256" key="1">
    <source>
        <dbReference type="SAM" id="MobiDB-lite"/>
    </source>
</evidence>
<comment type="caution">
    <text evidence="2">The sequence shown here is derived from an EMBL/GenBank/DDBJ whole genome shotgun (WGS) entry which is preliminary data.</text>
</comment>
<feature type="region of interest" description="Disordered" evidence="1">
    <location>
        <begin position="48"/>
        <end position="74"/>
    </location>
</feature>
<reference evidence="3" key="1">
    <citation type="journal article" date="2019" name="Int. J. Syst. Evol. Microbiol.">
        <title>The Global Catalogue of Microorganisms (GCM) 10K type strain sequencing project: providing services to taxonomists for standard genome sequencing and annotation.</title>
        <authorList>
            <consortium name="The Broad Institute Genomics Platform"/>
            <consortium name="The Broad Institute Genome Sequencing Center for Infectious Disease"/>
            <person name="Wu L."/>
            <person name="Ma J."/>
        </authorList>
    </citation>
    <scope>NUCLEOTIDE SEQUENCE [LARGE SCALE GENOMIC DNA]</scope>
    <source>
        <strain evidence="3">JCM 18055</strain>
    </source>
</reference>
<name>A0ABP8WI10_9PSEU</name>
<sequence length="74" mass="7898">MRCAQCGHTARATTTLSTHHTSEGWVRYKRCACGAVSIEMLTIPAEPERVFTGGPGTDVGASGVRTRDLHAVRA</sequence>
<gene>
    <name evidence="2" type="ORF">GCM10023215_28520</name>
</gene>
<dbReference type="RefSeq" id="WP_345380950.1">
    <property type="nucleotide sequence ID" value="NZ_BAABIC010000008.1"/>
</dbReference>
<evidence type="ECO:0000313" key="3">
    <source>
        <dbReference type="Proteomes" id="UP001500325"/>
    </source>
</evidence>
<keyword evidence="3" id="KW-1185">Reference proteome</keyword>
<accession>A0ABP8WI10</accession>
<dbReference type="EMBL" id="BAABIC010000008">
    <property type="protein sequence ID" value="GAA4690243.1"/>
    <property type="molecule type" value="Genomic_DNA"/>
</dbReference>
<proteinExistence type="predicted"/>
<protein>
    <recommendedName>
        <fullName evidence="4">Ogr/Delta-like zinc finger protein</fullName>
    </recommendedName>
</protein>
<feature type="compositionally biased region" description="Basic and acidic residues" evidence="1">
    <location>
        <begin position="65"/>
        <end position="74"/>
    </location>
</feature>
<dbReference type="Proteomes" id="UP001500325">
    <property type="component" value="Unassembled WGS sequence"/>
</dbReference>
<evidence type="ECO:0000313" key="2">
    <source>
        <dbReference type="EMBL" id="GAA4690243.1"/>
    </source>
</evidence>